<keyword evidence="2" id="KW-1185">Reference proteome</keyword>
<dbReference type="AlphaFoldDB" id="A0A397SJJ2"/>
<gene>
    <name evidence="1" type="ORF">C1645_784355</name>
</gene>
<protein>
    <submittedName>
        <fullName evidence="1">Uncharacterized protein</fullName>
    </submittedName>
</protein>
<evidence type="ECO:0000313" key="1">
    <source>
        <dbReference type="EMBL" id="RIA84305.1"/>
    </source>
</evidence>
<sequence length="53" mass="6384">MLILLYFVVNQIIFVRHFLQIGRKKLMVNLSLKNLIFHHILLKQFSGIYIVEK</sequence>
<comment type="caution">
    <text evidence="1">The sequence shown here is derived from an EMBL/GenBank/DDBJ whole genome shotgun (WGS) entry which is preliminary data.</text>
</comment>
<reference evidence="1 2" key="1">
    <citation type="submission" date="2018-06" db="EMBL/GenBank/DDBJ databases">
        <title>Comparative genomics reveals the genomic features of Rhizophagus irregularis, R. cerebriforme, R. diaphanum and Gigaspora rosea, and their symbiotic lifestyle signature.</title>
        <authorList>
            <person name="Morin E."/>
            <person name="San Clemente H."/>
            <person name="Chen E.C.H."/>
            <person name="De La Providencia I."/>
            <person name="Hainaut M."/>
            <person name="Kuo A."/>
            <person name="Kohler A."/>
            <person name="Murat C."/>
            <person name="Tang N."/>
            <person name="Roy S."/>
            <person name="Loubradou J."/>
            <person name="Henrissat B."/>
            <person name="Grigoriev I.V."/>
            <person name="Corradi N."/>
            <person name="Roux C."/>
            <person name="Martin F.M."/>
        </authorList>
    </citation>
    <scope>NUCLEOTIDE SEQUENCE [LARGE SCALE GENOMIC DNA]</scope>
    <source>
        <strain evidence="1 2">DAOM 227022</strain>
    </source>
</reference>
<proteinExistence type="predicted"/>
<evidence type="ECO:0000313" key="2">
    <source>
        <dbReference type="Proteomes" id="UP000265703"/>
    </source>
</evidence>
<organism evidence="1 2">
    <name type="scientific">Glomus cerebriforme</name>
    <dbReference type="NCBI Taxonomy" id="658196"/>
    <lineage>
        <taxon>Eukaryota</taxon>
        <taxon>Fungi</taxon>
        <taxon>Fungi incertae sedis</taxon>
        <taxon>Mucoromycota</taxon>
        <taxon>Glomeromycotina</taxon>
        <taxon>Glomeromycetes</taxon>
        <taxon>Glomerales</taxon>
        <taxon>Glomeraceae</taxon>
        <taxon>Glomus</taxon>
    </lineage>
</organism>
<name>A0A397SJJ2_9GLOM</name>
<accession>A0A397SJJ2</accession>
<dbReference type="EMBL" id="QKYT01000502">
    <property type="protein sequence ID" value="RIA84305.1"/>
    <property type="molecule type" value="Genomic_DNA"/>
</dbReference>
<dbReference type="Proteomes" id="UP000265703">
    <property type="component" value="Unassembled WGS sequence"/>
</dbReference>